<dbReference type="EC" id="2.4.-.-" evidence="1"/>
<dbReference type="Proteomes" id="UP001476583">
    <property type="component" value="Chromosome"/>
</dbReference>
<reference evidence="1 2" key="1">
    <citation type="submission" date="2024-03" db="EMBL/GenBank/DDBJ databases">
        <title>Complete genome of BD2.</title>
        <authorList>
            <person name="Cao G."/>
        </authorList>
    </citation>
    <scope>NUCLEOTIDE SEQUENCE [LARGE SCALE GENOMIC DNA]</scope>
    <source>
        <strain evidence="1 2">BD2</strain>
    </source>
</reference>
<accession>A0ABZ2RI24</accession>
<proteinExistence type="predicted"/>
<keyword evidence="1" id="KW-0808">Transferase</keyword>
<keyword evidence="2" id="KW-1185">Reference proteome</keyword>
<dbReference type="PANTHER" id="PTHR46656">
    <property type="entry name" value="PUTATIVE-RELATED"/>
    <property type="match status" value="1"/>
</dbReference>
<protein>
    <submittedName>
        <fullName evidence="1">Glycosyltransferase</fullName>
        <ecNumber evidence="1">2.4.-.-</ecNumber>
    </submittedName>
</protein>
<dbReference type="GO" id="GO:0016757">
    <property type="term" value="F:glycosyltransferase activity"/>
    <property type="evidence" value="ECO:0007669"/>
    <property type="project" value="UniProtKB-KW"/>
</dbReference>
<sequence length="464" mass="52189">MIILVSSKIDQSNIQASLGTPEYSYFFLLKEFLPALERLGTVRQVQSREEIEELVAQYRTAGEQVVLLSFSPPHQTPIGLPCPTVAVFAWEFDSLPATQIDLINVESGYWYAAPENDWRQVFNRISGTIATSRETANLVAQVIKSPQKVAAIPASIWDRYQNLCPNGGWNLASRTKQFSFKGLLIDSRKLKLNADDCIAKPISERTRLNRALLRGWWHEVRLPTQAPSPSSSLTAPAKPPAEEQQLTLKGIVYTSVFNPADGRKNWTTLITAFCWALREQEDATLVLKMSHNNIDLYRTQVLALLARLAPFKCRVVVVHGFLEDSEYRKLIEVTDFYVNCSSGEGLCIPLMEFLSSGKPAIAPLHTAMADYLDESFAFIVASSKQLGDWPHDPTGLNNTCSRRINWDSLRQAYSDSHVLSSDAQRYKTMSCSAHREMERFCSAENVSSQLQHFLQHVLDQEEAA</sequence>
<gene>
    <name evidence="1" type="ORF">WG219_00890</name>
</gene>
<keyword evidence="1" id="KW-0328">Glycosyltransferase</keyword>
<dbReference type="PANTHER" id="PTHR46656:SF3">
    <property type="entry name" value="PUTATIVE-RELATED"/>
    <property type="match status" value="1"/>
</dbReference>
<organism evidence="1 2">
    <name type="scientific">Ectopseudomonas mendocina</name>
    <name type="common">Pseudomonas mendocina</name>
    <dbReference type="NCBI Taxonomy" id="300"/>
    <lineage>
        <taxon>Bacteria</taxon>
        <taxon>Pseudomonadati</taxon>
        <taxon>Pseudomonadota</taxon>
        <taxon>Gammaproteobacteria</taxon>
        <taxon>Pseudomonadales</taxon>
        <taxon>Pseudomonadaceae</taxon>
        <taxon>Ectopseudomonas</taxon>
    </lineage>
</organism>
<dbReference type="EMBL" id="CP148074">
    <property type="protein sequence ID" value="WXL26080.1"/>
    <property type="molecule type" value="Genomic_DNA"/>
</dbReference>
<evidence type="ECO:0000313" key="1">
    <source>
        <dbReference type="EMBL" id="WXL26080.1"/>
    </source>
</evidence>
<dbReference type="SUPFAM" id="SSF53756">
    <property type="entry name" value="UDP-Glycosyltransferase/glycogen phosphorylase"/>
    <property type="match status" value="1"/>
</dbReference>
<dbReference type="Gene3D" id="3.40.50.2000">
    <property type="entry name" value="Glycogen Phosphorylase B"/>
    <property type="match status" value="1"/>
</dbReference>
<name>A0ABZ2RI24_ECTME</name>
<evidence type="ECO:0000313" key="2">
    <source>
        <dbReference type="Proteomes" id="UP001476583"/>
    </source>
</evidence>